<keyword evidence="3" id="KW-0808">Transferase</keyword>
<dbReference type="Pfam" id="PF00535">
    <property type="entry name" value="Glycos_transf_2"/>
    <property type="match status" value="1"/>
</dbReference>
<dbReference type="InterPro" id="IPR029044">
    <property type="entry name" value="Nucleotide-diphossugar_trans"/>
</dbReference>
<comment type="similarity">
    <text evidence="1">Belongs to the glycosyltransferase 2 family.</text>
</comment>
<evidence type="ECO:0000256" key="1">
    <source>
        <dbReference type="ARBA" id="ARBA00006739"/>
    </source>
</evidence>
<evidence type="ECO:0000256" key="3">
    <source>
        <dbReference type="ARBA" id="ARBA00022679"/>
    </source>
</evidence>
<gene>
    <name evidence="5" type="ORF">F0U60_18865</name>
</gene>
<dbReference type="EMBL" id="CP043494">
    <property type="protein sequence ID" value="WNG45945.1"/>
    <property type="molecule type" value="Genomic_DNA"/>
</dbReference>
<organism evidence="5 6">
    <name type="scientific">Archangium minus</name>
    <dbReference type="NCBI Taxonomy" id="83450"/>
    <lineage>
        <taxon>Bacteria</taxon>
        <taxon>Pseudomonadati</taxon>
        <taxon>Myxococcota</taxon>
        <taxon>Myxococcia</taxon>
        <taxon>Myxococcales</taxon>
        <taxon>Cystobacterineae</taxon>
        <taxon>Archangiaceae</taxon>
        <taxon>Archangium</taxon>
    </lineage>
</organism>
<evidence type="ECO:0000259" key="4">
    <source>
        <dbReference type="Pfam" id="PF00535"/>
    </source>
</evidence>
<reference evidence="5 6" key="1">
    <citation type="submission" date="2019-08" db="EMBL/GenBank/DDBJ databases">
        <title>Archangium and Cystobacter genomes.</title>
        <authorList>
            <person name="Chen I.-C.K."/>
            <person name="Wielgoss S."/>
        </authorList>
    </citation>
    <scope>NUCLEOTIDE SEQUENCE [LARGE SCALE GENOMIC DNA]</scope>
    <source>
        <strain evidence="5 6">Cbm 6</strain>
    </source>
</reference>
<keyword evidence="2" id="KW-0328">Glycosyltransferase</keyword>
<proteinExistence type="inferred from homology"/>
<protein>
    <submittedName>
        <fullName evidence="5">Glycosyltransferase family 2 protein</fullName>
    </submittedName>
</protein>
<accession>A0ABY9WU22</accession>
<feature type="domain" description="Glycosyltransferase 2-like" evidence="4">
    <location>
        <begin position="5"/>
        <end position="177"/>
    </location>
</feature>
<dbReference type="PANTHER" id="PTHR43179:SF12">
    <property type="entry name" value="GALACTOFURANOSYLTRANSFERASE GLFT2"/>
    <property type="match status" value="1"/>
</dbReference>
<dbReference type="Proteomes" id="UP001611383">
    <property type="component" value="Chromosome"/>
</dbReference>
<dbReference type="Gene3D" id="3.90.550.10">
    <property type="entry name" value="Spore Coat Polysaccharide Biosynthesis Protein SpsA, Chain A"/>
    <property type="match status" value="1"/>
</dbReference>
<evidence type="ECO:0000256" key="2">
    <source>
        <dbReference type="ARBA" id="ARBA00022676"/>
    </source>
</evidence>
<evidence type="ECO:0000313" key="5">
    <source>
        <dbReference type="EMBL" id="WNG45945.1"/>
    </source>
</evidence>
<dbReference type="InterPro" id="IPR001173">
    <property type="entry name" value="Glyco_trans_2-like"/>
</dbReference>
<keyword evidence="6" id="KW-1185">Reference proteome</keyword>
<evidence type="ECO:0000313" key="6">
    <source>
        <dbReference type="Proteomes" id="UP001611383"/>
    </source>
</evidence>
<dbReference type="CDD" id="cd04186">
    <property type="entry name" value="GT_2_like_c"/>
    <property type="match status" value="1"/>
</dbReference>
<sequence>MPTVSVIIVNYNGEKLLADCLGSLARQTYRDFEVIFVDNGSADASLARARELMPEARFLPLPENTGFAKGNNVGIAVARGKYLVLLNNDTEADPRFLEELVAAAEQNPRAGMVAPKILNFFDRTLIDSVGGLVMCPDGIAQGRGRGERDVGQYDGLGEVLMPSGCAALYRKDMLDEVGLFAEDFFAYCEDSDLGLRCLWAGWLTVAAPRAVVFHKYSASSSTYSPWKLRLVERNHYLLALRNFPPHMLAMMPVWSVYRYGLMAYALLSGKGKGQATGGGQGGALLEAFLRGHWEALRAGPHHLRHKAAKRRLSDEQFTQLLRNHRMPLRAMIFNA</sequence>
<dbReference type="RefSeq" id="WP_395821809.1">
    <property type="nucleotide sequence ID" value="NZ_CP043494.1"/>
</dbReference>
<name>A0ABY9WU22_9BACT</name>
<dbReference type="SUPFAM" id="SSF53448">
    <property type="entry name" value="Nucleotide-diphospho-sugar transferases"/>
    <property type="match status" value="1"/>
</dbReference>
<dbReference type="PANTHER" id="PTHR43179">
    <property type="entry name" value="RHAMNOSYLTRANSFERASE WBBL"/>
    <property type="match status" value="1"/>
</dbReference>